<dbReference type="PANTHER" id="PTHR33065:SF83">
    <property type="entry name" value="GENOME ASSEMBLY, CHROMOSOME: II"/>
    <property type="match status" value="1"/>
</dbReference>
<dbReference type="Pfam" id="PF20241">
    <property type="entry name" value="DUF6598"/>
    <property type="match status" value="1"/>
</dbReference>
<dbReference type="EnsemblPlants" id="EMT10697">
    <property type="protein sequence ID" value="EMT10697"/>
    <property type="gene ID" value="F775_25825"/>
</dbReference>
<protein>
    <recommendedName>
        <fullName evidence="1">DUF6598 domain-containing protein</fullName>
    </recommendedName>
</protein>
<feature type="domain" description="DUF6598" evidence="1">
    <location>
        <begin position="235"/>
        <end position="421"/>
    </location>
</feature>
<accession>M8B1T1</accession>
<reference evidence="2" key="1">
    <citation type="submission" date="2015-06" db="UniProtKB">
        <authorList>
            <consortium name="EnsemblPlants"/>
        </authorList>
    </citation>
    <scope>IDENTIFICATION</scope>
</reference>
<organism evidence="2">
    <name type="scientific">Aegilops tauschii</name>
    <name type="common">Tausch's goatgrass</name>
    <name type="synonym">Aegilops squarrosa</name>
    <dbReference type="NCBI Taxonomy" id="37682"/>
    <lineage>
        <taxon>Eukaryota</taxon>
        <taxon>Viridiplantae</taxon>
        <taxon>Streptophyta</taxon>
        <taxon>Embryophyta</taxon>
        <taxon>Tracheophyta</taxon>
        <taxon>Spermatophyta</taxon>
        <taxon>Magnoliopsida</taxon>
        <taxon>Liliopsida</taxon>
        <taxon>Poales</taxon>
        <taxon>Poaceae</taxon>
        <taxon>BOP clade</taxon>
        <taxon>Pooideae</taxon>
        <taxon>Triticodae</taxon>
        <taxon>Triticeae</taxon>
        <taxon>Triticinae</taxon>
        <taxon>Aegilops</taxon>
    </lineage>
</organism>
<name>M8B1T1_AEGTA</name>
<proteinExistence type="predicted"/>
<dbReference type="ExpressionAtlas" id="M8B1T1">
    <property type="expression patterns" value="baseline"/>
</dbReference>
<dbReference type="InterPro" id="IPR046533">
    <property type="entry name" value="DUF6598"/>
</dbReference>
<dbReference type="AlphaFoldDB" id="M8B1T1"/>
<dbReference type="PANTHER" id="PTHR33065">
    <property type="entry name" value="OS07G0486400 PROTEIN"/>
    <property type="match status" value="1"/>
</dbReference>
<evidence type="ECO:0000259" key="1">
    <source>
        <dbReference type="Pfam" id="PF20241"/>
    </source>
</evidence>
<evidence type="ECO:0000313" key="2">
    <source>
        <dbReference type="EnsemblPlants" id="EMT10697"/>
    </source>
</evidence>
<sequence>MGKGKHQSQSQSLVNEIISVERERRDLLGSLTPAFSLWNEIDSPTTWTIATKEPATSSRDEDDENHQLTDYFNLMLQDTEDPGHRMLSMLHLLNKSNDPICSYKATELCNTAAKLNQRCYTHDKSERFSDDIELEPELGQINLPSLFRKYSRFPDNYENTLAQFVMEEDEENKYEDVKVEEEEEQEKDVSTIMEYLKERMDVEQEFFGYDRTYWEDVWGSRIGRCGGFMDTRAKEEDCSLCLTGPSRVIVALQPVDFEVQLQTVEGAEFQDTTLISLGHRLEDDPSSGSDGSAGRQFICRMQKKKLKRRTTAFASTQAIFLASTGKRAKRAGNRSWRCPYRPVVLLDRRGEGLHRGSENYLQLSRKVVSVESQGTLRVAIEAYGKSHSWIARKGHIDFPVQQCQTSTRDCSVGDATVEVVVAWSLLVKEKVDLLVDCPAIYVAM</sequence>